<evidence type="ECO:0000313" key="6">
    <source>
        <dbReference type="Proteomes" id="UP000189670"/>
    </source>
</evidence>
<gene>
    <name evidence="5" type="ORF">OMM_06099</name>
</gene>
<dbReference type="Pfam" id="PF00072">
    <property type="entry name" value="Response_reg"/>
    <property type="match status" value="1"/>
</dbReference>
<evidence type="ECO:0000259" key="4">
    <source>
        <dbReference type="PROSITE" id="PS50110"/>
    </source>
</evidence>
<evidence type="ECO:0000256" key="3">
    <source>
        <dbReference type="PROSITE-ProRule" id="PRU00169"/>
    </source>
</evidence>
<protein>
    <recommendedName>
        <fullName evidence="4">Response regulatory domain-containing protein</fullName>
    </recommendedName>
</protein>
<sequence length="160" mass="18578">MERLLNETSLFLHRVEENLPEQKQKLLRQLYQKDPALANKRVLIIDDDVRNIFALNSLLGQQEMNVRYAESGMEGINLLLKHPDIDIVLMDIMMPEMDGYETIRKIRGMNQFKNLPIIALTAKAMKGDREKCIQAGASDYIAKPIKSEQMFSLLRVWLFQ</sequence>
<dbReference type="PROSITE" id="PS50110">
    <property type="entry name" value="RESPONSE_REGULATORY"/>
    <property type="match status" value="1"/>
</dbReference>
<dbReference type="CDD" id="cd17546">
    <property type="entry name" value="REC_hyHK_CKI1_RcsC-like"/>
    <property type="match status" value="1"/>
</dbReference>
<keyword evidence="1 3" id="KW-0597">Phosphoprotein</keyword>
<organism evidence="5 6">
    <name type="scientific">Candidatus Magnetoglobus multicellularis str. Araruama</name>
    <dbReference type="NCBI Taxonomy" id="890399"/>
    <lineage>
        <taxon>Bacteria</taxon>
        <taxon>Pseudomonadati</taxon>
        <taxon>Thermodesulfobacteriota</taxon>
        <taxon>Desulfobacteria</taxon>
        <taxon>Desulfobacterales</taxon>
        <taxon>Desulfobacteraceae</taxon>
        <taxon>Candidatus Magnetoglobus</taxon>
    </lineage>
</organism>
<dbReference type="SMART" id="SM00448">
    <property type="entry name" value="REC"/>
    <property type="match status" value="1"/>
</dbReference>
<feature type="modified residue" description="4-aspartylphosphate" evidence="3">
    <location>
        <position position="91"/>
    </location>
</feature>
<accession>A0A1V1NRP9</accession>
<dbReference type="Proteomes" id="UP000189670">
    <property type="component" value="Unassembled WGS sequence"/>
</dbReference>
<dbReference type="InterPro" id="IPR001789">
    <property type="entry name" value="Sig_transdc_resp-reg_receiver"/>
</dbReference>
<feature type="domain" description="Response regulatory" evidence="4">
    <location>
        <begin position="41"/>
        <end position="158"/>
    </location>
</feature>
<proteinExistence type="predicted"/>
<dbReference type="AlphaFoldDB" id="A0A1V1NRP9"/>
<dbReference type="PANTHER" id="PTHR45339">
    <property type="entry name" value="HYBRID SIGNAL TRANSDUCTION HISTIDINE KINASE J"/>
    <property type="match status" value="1"/>
</dbReference>
<reference evidence="6" key="1">
    <citation type="submission" date="2012-11" db="EMBL/GenBank/DDBJ databases">
        <authorList>
            <person name="Lucero-Rivera Y.E."/>
            <person name="Tovar-Ramirez D."/>
        </authorList>
    </citation>
    <scope>NUCLEOTIDE SEQUENCE [LARGE SCALE GENOMIC DNA]</scope>
    <source>
        <strain evidence="6">Araruama</strain>
    </source>
</reference>
<dbReference type="Gene3D" id="3.40.50.2300">
    <property type="match status" value="1"/>
</dbReference>
<name>A0A1V1NRP9_9BACT</name>
<comment type="caution">
    <text evidence="5">The sequence shown here is derived from an EMBL/GenBank/DDBJ whole genome shotgun (WGS) entry which is preliminary data.</text>
</comment>
<evidence type="ECO:0000256" key="1">
    <source>
        <dbReference type="ARBA" id="ARBA00022553"/>
    </source>
</evidence>
<dbReference type="PANTHER" id="PTHR45339:SF1">
    <property type="entry name" value="HYBRID SIGNAL TRANSDUCTION HISTIDINE KINASE J"/>
    <property type="match status" value="1"/>
</dbReference>
<dbReference type="EMBL" id="ATBP01003030">
    <property type="protein sequence ID" value="ETR65247.1"/>
    <property type="molecule type" value="Genomic_DNA"/>
</dbReference>
<dbReference type="SUPFAM" id="SSF52172">
    <property type="entry name" value="CheY-like"/>
    <property type="match status" value="1"/>
</dbReference>
<dbReference type="InterPro" id="IPR011006">
    <property type="entry name" value="CheY-like_superfamily"/>
</dbReference>
<keyword evidence="2" id="KW-0902">Two-component regulatory system</keyword>
<dbReference type="GO" id="GO:0000160">
    <property type="term" value="P:phosphorelay signal transduction system"/>
    <property type="evidence" value="ECO:0007669"/>
    <property type="project" value="UniProtKB-KW"/>
</dbReference>
<evidence type="ECO:0000256" key="2">
    <source>
        <dbReference type="ARBA" id="ARBA00023012"/>
    </source>
</evidence>
<evidence type="ECO:0000313" key="5">
    <source>
        <dbReference type="EMBL" id="ETR65247.1"/>
    </source>
</evidence>